<dbReference type="PANTHER" id="PTHR13847">
    <property type="entry name" value="SARCOSINE DEHYDROGENASE-RELATED"/>
    <property type="match status" value="1"/>
</dbReference>
<sequence>MSLLSLTAHVPDDVLAQLAPGRAALPDRVDAVVVGGGIVGCASAYYLARAGLSVALVERDAVSSQQSGRNWGFVRTQYRDPLELPLAIEALTIWPDLEAELGEPVGWRRTGCVFVAETEAENDTFERWVEKTRSVSGQARMLSSRQTKALMPALSKPAKGALFTETDGQAEPAMATTAFARAAIRAGAQIVENCGAFAVERAAGGVTGVLTEHGRIASNIVVCAAGAQSHRLLAPLGLGLPQQTVRSTVSLTAPLPPLSDPCFCGYGIGLRQRADGSCIIAADSCSDIDITLDSMRAMRFFLPEFMRHRSGFSLRLGRPFLDDLHQRLVVPPSERAAAGRRPWIPANRDRADRTREAVQDIFGTDDRLTIVKSWAGLIDVLPDALPVLDAPDALSGLIVATGFSGHGFGLGPAVGRHVARLAKGEKPDAILTPLRLERFTRGTYARAHAPL</sequence>
<dbReference type="PANTHER" id="PTHR13847:SF280">
    <property type="entry name" value="D-AMINO ACID DEHYDROGENASE"/>
    <property type="match status" value="1"/>
</dbReference>
<dbReference type="SUPFAM" id="SSF51905">
    <property type="entry name" value="FAD/NAD(P)-binding domain"/>
    <property type="match status" value="1"/>
</dbReference>
<name>A0A927EBJ3_9HYPH</name>
<dbReference type="Gene3D" id="3.50.50.60">
    <property type="entry name" value="FAD/NAD(P)-binding domain"/>
    <property type="match status" value="2"/>
</dbReference>
<evidence type="ECO:0000256" key="2">
    <source>
        <dbReference type="ARBA" id="ARBA00023002"/>
    </source>
</evidence>
<accession>A0A927EBJ3</accession>
<comment type="caution">
    <text evidence="4">The sequence shown here is derived from an EMBL/GenBank/DDBJ whole genome shotgun (WGS) entry which is preliminary data.</text>
</comment>
<dbReference type="InterPro" id="IPR036188">
    <property type="entry name" value="FAD/NAD-bd_sf"/>
</dbReference>
<dbReference type="Gene3D" id="3.30.9.10">
    <property type="entry name" value="D-Amino Acid Oxidase, subunit A, domain 2"/>
    <property type="match status" value="1"/>
</dbReference>
<evidence type="ECO:0000313" key="5">
    <source>
        <dbReference type="Proteomes" id="UP000619295"/>
    </source>
</evidence>
<dbReference type="GO" id="GO:0005886">
    <property type="term" value="C:plasma membrane"/>
    <property type="evidence" value="ECO:0007669"/>
    <property type="project" value="TreeGrafter"/>
</dbReference>
<feature type="domain" description="FAD dependent oxidoreductase" evidence="3">
    <location>
        <begin position="30"/>
        <end position="421"/>
    </location>
</feature>
<dbReference type="RefSeq" id="WP_191123907.1">
    <property type="nucleotide sequence ID" value="NZ_JACXWY010000004.1"/>
</dbReference>
<proteinExistence type="inferred from homology"/>
<dbReference type="Proteomes" id="UP000619295">
    <property type="component" value="Unassembled WGS sequence"/>
</dbReference>
<dbReference type="GO" id="GO:0005737">
    <property type="term" value="C:cytoplasm"/>
    <property type="evidence" value="ECO:0007669"/>
    <property type="project" value="TreeGrafter"/>
</dbReference>
<dbReference type="Pfam" id="PF01266">
    <property type="entry name" value="DAO"/>
    <property type="match status" value="1"/>
</dbReference>
<reference evidence="4" key="1">
    <citation type="submission" date="2020-09" db="EMBL/GenBank/DDBJ databases">
        <title>Bosea spartocytisi sp. nov. a root nodule endophyte of Spartocytisus supranubius in the high mountain ecosystem fo the Teide National Park (Canary Islands, Spain).</title>
        <authorList>
            <person name="Pulido-Suarez L."/>
            <person name="Peix A."/>
            <person name="Igual J.M."/>
            <person name="Socas-Perez N."/>
            <person name="Velazquez E."/>
            <person name="Flores-Felix J.D."/>
            <person name="Leon-Barrios M."/>
        </authorList>
    </citation>
    <scope>NUCLEOTIDE SEQUENCE</scope>
    <source>
        <strain evidence="4">SSUT16</strain>
    </source>
</reference>
<evidence type="ECO:0000313" key="4">
    <source>
        <dbReference type="EMBL" id="MBD3845719.1"/>
    </source>
</evidence>
<dbReference type="EMBL" id="JACXWY010000004">
    <property type="protein sequence ID" value="MBD3845719.1"/>
    <property type="molecule type" value="Genomic_DNA"/>
</dbReference>
<evidence type="ECO:0000256" key="1">
    <source>
        <dbReference type="ARBA" id="ARBA00009410"/>
    </source>
</evidence>
<comment type="similarity">
    <text evidence="1">Belongs to the DadA oxidoreductase family.</text>
</comment>
<dbReference type="AlphaFoldDB" id="A0A927EBJ3"/>
<gene>
    <name evidence="4" type="ORF">IED13_08420</name>
</gene>
<keyword evidence="2" id="KW-0560">Oxidoreductase</keyword>
<keyword evidence="5" id="KW-1185">Reference proteome</keyword>
<evidence type="ECO:0000259" key="3">
    <source>
        <dbReference type="Pfam" id="PF01266"/>
    </source>
</evidence>
<dbReference type="GO" id="GO:0055130">
    <property type="term" value="P:D-alanine catabolic process"/>
    <property type="evidence" value="ECO:0007669"/>
    <property type="project" value="TreeGrafter"/>
</dbReference>
<organism evidence="4 5">
    <name type="scientific">Bosea spartocytisi</name>
    <dbReference type="NCBI Taxonomy" id="2773451"/>
    <lineage>
        <taxon>Bacteria</taxon>
        <taxon>Pseudomonadati</taxon>
        <taxon>Pseudomonadota</taxon>
        <taxon>Alphaproteobacteria</taxon>
        <taxon>Hyphomicrobiales</taxon>
        <taxon>Boseaceae</taxon>
        <taxon>Bosea</taxon>
    </lineage>
</organism>
<dbReference type="InterPro" id="IPR006076">
    <property type="entry name" value="FAD-dep_OxRdtase"/>
</dbReference>
<protein>
    <submittedName>
        <fullName evidence="4">FAD-binding oxidoreductase</fullName>
    </submittedName>
</protein>
<dbReference type="GO" id="GO:0008718">
    <property type="term" value="F:D-amino-acid dehydrogenase activity"/>
    <property type="evidence" value="ECO:0007669"/>
    <property type="project" value="TreeGrafter"/>
</dbReference>